<proteinExistence type="predicted"/>
<dbReference type="RefSeq" id="WP_091090597.1">
    <property type="nucleotide sequence ID" value="NZ_FOHX01000016.1"/>
</dbReference>
<name>A0A1I0LF12_9ACTN</name>
<dbReference type="STRING" id="568860.SAMN05421811_1167"/>
<evidence type="ECO:0000313" key="2">
    <source>
        <dbReference type="Proteomes" id="UP000199361"/>
    </source>
</evidence>
<gene>
    <name evidence="1" type="ORF">SAMN05421811_1167</name>
</gene>
<evidence type="ECO:0000313" key="1">
    <source>
        <dbReference type="EMBL" id="SEU38700.1"/>
    </source>
</evidence>
<accession>A0A1I0LF12</accession>
<keyword evidence="2" id="KW-1185">Reference proteome</keyword>
<organism evidence="1 2">
    <name type="scientific">Nonomuraea wenchangensis</name>
    <dbReference type="NCBI Taxonomy" id="568860"/>
    <lineage>
        <taxon>Bacteria</taxon>
        <taxon>Bacillati</taxon>
        <taxon>Actinomycetota</taxon>
        <taxon>Actinomycetes</taxon>
        <taxon>Streptosporangiales</taxon>
        <taxon>Streptosporangiaceae</taxon>
        <taxon>Nonomuraea</taxon>
    </lineage>
</organism>
<reference evidence="1 2" key="1">
    <citation type="submission" date="2016-10" db="EMBL/GenBank/DDBJ databases">
        <authorList>
            <person name="de Groot N.N."/>
        </authorList>
    </citation>
    <scope>NUCLEOTIDE SEQUENCE [LARGE SCALE GENOMIC DNA]</scope>
    <source>
        <strain evidence="1 2">CGMCC 4.5598</strain>
    </source>
</reference>
<dbReference type="AlphaFoldDB" id="A0A1I0LF12"/>
<protein>
    <submittedName>
        <fullName evidence="1">Uncharacterized protein</fullName>
    </submittedName>
</protein>
<sequence>MNVFHSSKNCTDRRCLVHGLSNIADNFEKASREIRELNEKLPVKSLNSIAQAVTYSDEYRKNCVADGDDRTLRQILDDIDRKLNETAELQELHQEVCK</sequence>
<dbReference type="Proteomes" id="UP000199361">
    <property type="component" value="Unassembled WGS sequence"/>
</dbReference>
<dbReference type="EMBL" id="FOHX01000016">
    <property type="protein sequence ID" value="SEU38700.1"/>
    <property type="molecule type" value="Genomic_DNA"/>
</dbReference>